<accession>A0A8K0PHK1</accession>
<dbReference type="OrthoDB" id="3926695at2759"/>
<gene>
    <name evidence="3" type="ORF">KVT40_002487</name>
</gene>
<name>A0A8K0PHK1_9PEZI</name>
<keyword evidence="4" id="KW-1185">Reference proteome</keyword>
<dbReference type="InterPro" id="IPR036887">
    <property type="entry name" value="HTH_APSES_sf"/>
</dbReference>
<dbReference type="AlphaFoldDB" id="A0A8K0PHK1"/>
<feature type="compositionally biased region" description="Polar residues" evidence="1">
    <location>
        <begin position="365"/>
        <end position="375"/>
    </location>
</feature>
<feature type="region of interest" description="Disordered" evidence="1">
    <location>
        <begin position="362"/>
        <end position="407"/>
    </location>
</feature>
<comment type="caution">
    <text evidence="3">The sequence shown here is derived from an EMBL/GenBank/DDBJ whole genome shotgun (WGS) entry which is preliminary data.</text>
</comment>
<reference evidence="3" key="1">
    <citation type="submission" date="2021-07" db="EMBL/GenBank/DDBJ databases">
        <title>Elsinoe batatas strain:CRI-CJ2 Genome sequencing and assembly.</title>
        <authorList>
            <person name="Huang L."/>
        </authorList>
    </citation>
    <scope>NUCLEOTIDE SEQUENCE</scope>
    <source>
        <strain evidence="3">CRI-CJ2</strain>
    </source>
</reference>
<feature type="compositionally biased region" description="Low complexity" evidence="1">
    <location>
        <begin position="463"/>
        <end position="508"/>
    </location>
</feature>
<evidence type="ECO:0000313" key="4">
    <source>
        <dbReference type="Proteomes" id="UP000809789"/>
    </source>
</evidence>
<feature type="domain" description="HTH APSES-type" evidence="2">
    <location>
        <begin position="215"/>
        <end position="333"/>
    </location>
</feature>
<evidence type="ECO:0000313" key="3">
    <source>
        <dbReference type="EMBL" id="KAG8628622.1"/>
    </source>
</evidence>
<organism evidence="3 4">
    <name type="scientific">Elsinoe batatas</name>
    <dbReference type="NCBI Taxonomy" id="2601811"/>
    <lineage>
        <taxon>Eukaryota</taxon>
        <taxon>Fungi</taxon>
        <taxon>Dikarya</taxon>
        <taxon>Ascomycota</taxon>
        <taxon>Pezizomycotina</taxon>
        <taxon>Dothideomycetes</taxon>
        <taxon>Dothideomycetidae</taxon>
        <taxon>Myriangiales</taxon>
        <taxon>Elsinoaceae</taxon>
        <taxon>Elsinoe</taxon>
    </lineage>
</organism>
<dbReference type="SUPFAM" id="SSF54616">
    <property type="entry name" value="DNA-binding domain of Mlu1-box binding protein MBP1"/>
    <property type="match status" value="1"/>
</dbReference>
<dbReference type="InterPro" id="IPR051642">
    <property type="entry name" value="SWI6-like"/>
</dbReference>
<feature type="compositionally biased region" description="Basic residues" evidence="1">
    <location>
        <begin position="384"/>
        <end position="393"/>
    </location>
</feature>
<feature type="region of interest" description="Disordered" evidence="1">
    <location>
        <begin position="422"/>
        <end position="545"/>
    </location>
</feature>
<dbReference type="GO" id="GO:0030907">
    <property type="term" value="C:MBF transcription complex"/>
    <property type="evidence" value="ECO:0007669"/>
    <property type="project" value="TreeGrafter"/>
</dbReference>
<dbReference type="GO" id="GO:0033309">
    <property type="term" value="C:SBF transcription complex"/>
    <property type="evidence" value="ECO:0007669"/>
    <property type="project" value="TreeGrafter"/>
</dbReference>
<dbReference type="GO" id="GO:0003677">
    <property type="term" value="F:DNA binding"/>
    <property type="evidence" value="ECO:0007669"/>
    <property type="project" value="InterPro"/>
</dbReference>
<dbReference type="InterPro" id="IPR003163">
    <property type="entry name" value="Tscrpt_reg_HTH_APSES-type"/>
</dbReference>
<dbReference type="EMBL" id="JAESVG020000003">
    <property type="protein sequence ID" value="KAG8628622.1"/>
    <property type="molecule type" value="Genomic_DNA"/>
</dbReference>
<evidence type="ECO:0000256" key="1">
    <source>
        <dbReference type="SAM" id="MobiDB-lite"/>
    </source>
</evidence>
<dbReference type="Gene3D" id="3.10.260.10">
    <property type="entry name" value="Transcription regulator HTH, APSES-type DNA-binding domain"/>
    <property type="match status" value="1"/>
</dbReference>
<dbReference type="PANTHER" id="PTHR43828">
    <property type="entry name" value="ASPARAGINASE"/>
    <property type="match status" value="1"/>
</dbReference>
<protein>
    <recommendedName>
        <fullName evidence="2">HTH APSES-type domain-containing protein</fullName>
    </recommendedName>
</protein>
<feature type="region of interest" description="Disordered" evidence="1">
    <location>
        <begin position="560"/>
        <end position="604"/>
    </location>
</feature>
<dbReference type="PROSITE" id="PS51299">
    <property type="entry name" value="HTH_APSES"/>
    <property type="match status" value="1"/>
</dbReference>
<dbReference type="PANTHER" id="PTHR43828:SF5">
    <property type="entry name" value="TRANSCRIPTIONAL REPRESSOR XBP1"/>
    <property type="match status" value="1"/>
</dbReference>
<evidence type="ECO:0000259" key="2">
    <source>
        <dbReference type="PROSITE" id="PS51299"/>
    </source>
</evidence>
<feature type="compositionally biased region" description="Low complexity" evidence="1">
    <location>
        <begin position="137"/>
        <end position="148"/>
    </location>
</feature>
<dbReference type="Proteomes" id="UP000809789">
    <property type="component" value="Unassembled WGS sequence"/>
</dbReference>
<proteinExistence type="predicted"/>
<dbReference type="GO" id="GO:0000981">
    <property type="term" value="F:DNA-binding transcription factor activity, RNA polymerase II-specific"/>
    <property type="evidence" value="ECO:0007669"/>
    <property type="project" value="UniProtKB-ARBA"/>
</dbReference>
<feature type="region of interest" description="Disordered" evidence="1">
    <location>
        <begin position="109"/>
        <end position="152"/>
    </location>
</feature>
<sequence length="604" mass="66226">MVYGEVAESSIEKAESGIQCFRSTDNRDQLKNAASAQPTIITLQIKQNALPNICQYLPFTVLHPGNNRPSIYSLPTSFTREMAPNHRRQSSLALSRAIQNFGSYIPPLSTPSSTSSSYFQKRALPPSPVEALPPKMPSKAKPSSTTPFKPNPVTRAVRYAPYEMKERDTSLTKDERAFLQSEWKRFQVQQYTDPKYLIGDIAYTVPYNGSGQGGPTLESLIGKKRFDFFAYTFVMPDTNQEWAIMWDHETGLVRTAGIFKPLGHVKSAPKVALDSSEGLLKIALNVNGGRVDLQGYWVPFEAAFELSSKFAYHLRAVLYPLFGPAILRKCVLPNTTHWHNFAILPSTVRKCKNELADLARAISSGHGNDSRNTPAITPAPVAGRPKRAPKGKKVITIDTDDESASEYPASDASSVYYYHPADSPPLSPKSLPSRGNWTPVNPHPSPSPSTAYSIQPTRKTKRAATSAAKRPIPRSAPIPIKRSSISSASASSSSSSAAPSTSLSSRSAGTKHPSPIDDVPKTKRSKLPVGFVPRIPAPVQPTEREWSDVKLKQFLVKEAEAKRRGPLVVGETPLPTAGPQSRLKPQRRSKEARCTSRTSRLRSG</sequence>